<gene>
    <name evidence="5" type="ORF">SAMN04489746_1619</name>
</gene>
<evidence type="ECO:0000313" key="5">
    <source>
        <dbReference type="EMBL" id="SEC30021.1"/>
    </source>
</evidence>
<protein>
    <recommendedName>
        <fullName evidence="3">Anti-sigma factor antagonist</fullName>
    </recommendedName>
</protein>
<dbReference type="AlphaFoldDB" id="A0AB38A8J1"/>
<dbReference type="RefSeq" id="WP_002563873.1">
    <property type="nucleotide sequence ID" value="NZ_CALJSN010000003.1"/>
</dbReference>
<sequence>MTHKADIVVLPLSGDLDVVSTPRVRATIDDLIEDGCKRIIINMSDVSYVDSAGMALLFCEMRRMRKSGGLLSLESVSDRVYRMLCIACVVDVIPVSLAGKKLAVPLLDASVHPLWQSSMIVYPDKLAEARRWAVHMLERVSLSHDDIFDMTLAAGEALGNAVDHAHCSDGCIYLTLATYPDRVVVEVSDCGCGYALSDSEEAVSETGSEERGRGIKLMRMLVDVVSIQKKQSGSGTVVHMEKLLRECKLPSREDMLP</sequence>
<organism evidence="5 6">
    <name type="scientific">Atopobium minutum</name>
    <dbReference type="NCBI Taxonomy" id="1381"/>
    <lineage>
        <taxon>Bacteria</taxon>
        <taxon>Bacillati</taxon>
        <taxon>Actinomycetota</taxon>
        <taxon>Coriobacteriia</taxon>
        <taxon>Coriobacteriales</taxon>
        <taxon>Atopobiaceae</taxon>
        <taxon>Atopobium</taxon>
    </lineage>
</organism>
<proteinExistence type="inferred from homology"/>
<reference evidence="5 6" key="1">
    <citation type="submission" date="2016-10" db="EMBL/GenBank/DDBJ databases">
        <authorList>
            <person name="Varghese N."/>
            <person name="Submissions S."/>
        </authorList>
    </citation>
    <scope>NUCLEOTIDE SEQUENCE [LARGE SCALE GENOMIC DNA]</scope>
    <source>
        <strain evidence="5 6">DSM 20586</strain>
    </source>
</reference>
<evidence type="ECO:0000256" key="3">
    <source>
        <dbReference type="RuleBase" id="RU003749"/>
    </source>
</evidence>
<dbReference type="PANTHER" id="PTHR35526">
    <property type="entry name" value="ANTI-SIGMA-F FACTOR RSBW-RELATED"/>
    <property type="match status" value="1"/>
</dbReference>
<evidence type="ECO:0000313" key="6">
    <source>
        <dbReference type="Proteomes" id="UP000183687"/>
    </source>
</evidence>
<dbReference type="GO" id="GO:0004674">
    <property type="term" value="F:protein serine/threonine kinase activity"/>
    <property type="evidence" value="ECO:0007669"/>
    <property type="project" value="UniProtKB-KW"/>
</dbReference>
<name>A0AB38A8J1_9ACTN</name>
<dbReference type="NCBIfam" id="TIGR00377">
    <property type="entry name" value="ant_ant_sig"/>
    <property type="match status" value="1"/>
</dbReference>
<dbReference type="InterPro" id="IPR003594">
    <property type="entry name" value="HATPase_dom"/>
</dbReference>
<comment type="caution">
    <text evidence="5">The sequence shown here is derived from an EMBL/GenBank/DDBJ whole genome shotgun (WGS) entry which is preliminary data.</text>
</comment>
<dbReference type="CDD" id="cd16936">
    <property type="entry name" value="HATPase_RsbW-like"/>
    <property type="match status" value="1"/>
</dbReference>
<comment type="similarity">
    <text evidence="1 3">Belongs to the anti-sigma-factor antagonist family.</text>
</comment>
<keyword evidence="2" id="KW-0418">Kinase</keyword>
<dbReference type="SUPFAM" id="SSF55874">
    <property type="entry name" value="ATPase domain of HSP90 chaperone/DNA topoisomerase II/histidine kinase"/>
    <property type="match status" value="1"/>
</dbReference>
<dbReference type="EMBL" id="FNSH01000002">
    <property type="protein sequence ID" value="SEC30021.1"/>
    <property type="molecule type" value="Genomic_DNA"/>
</dbReference>
<dbReference type="GO" id="GO:0043856">
    <property type="term" value="F:anti-sigma factor antagonist activity"/>
    <property type="evidence" value="ECO:0007669"/>
    <property type="project" value="InterPro"/>
</dbReference>
<feature type="domain" description="STAS" evidence="4">
    <location>
        <begin position="1"/>
        <end position="84"/>
    </location>
</feature>
<dbReference type="CDD" id="cd07043">
    <property type="entry name" value="STAS_anti-anti-sigma_factors"/>
    <property type="match status" value="1"/>
</dbReference>
<dbReference type="Pfam" id="PF13581">
    <property type="entry name" value="HATPase_c_2"/>
    <property type="match status" value="1"/>
</dbReference>
<dbReference type="Gene3D" id="3.30.750.24">
    <property type="entry name" value="STAS domain"/>
    <property type="match status" value="1"/>
</dbReference>
<dbReference type="PANTHER" id="PTHR35526:SF3">
    <property type="entry name" value="ANTI-SIGMA-F FACTOR RSBW"/>
    <property type="match status" value="1"/>
</dbReference>
<accession>A0AB38A8J1</accession>
<evidence type="ECO:0000259" key="4">
    <source>
        <dbReference type="PROSITE" id="PS50801"/>
    </source>
</evidence>
<dbReference type="InterPro" id="IPR003658">
    <property type="entry name" value="Anti-sigma_ant"/>
</dbReference>
<dbReference type="InterPro" id="IPR002645">
    <property type="entry name" value="STAS_dom"/>
</dbReference>
<dbReference type="InterPro" id="IPR036890">
    <property type="entry name" value="HATPase_C_sf"/>
</dbReference>
<keyword evidence="2" id="KW-0723">Serine/threonine-protein kinase</keyword>
<evidence type="ECO:0000256" key="2">
    <source>
        <dbReference type="ARBA" id="ARBA00022527"/>
    </source>
</evidence>
<dbReference type="InterPro" id="IPR050267">
    <property type="entry name" value="Anti-sigma-factor_SerPK"/>
</dbReference>
<dbReference type="PROSITE" id="PS50801">
    <property type="entry name" value="STAS"/>
    <property type="match status" value="1"/>
</dbReference>
<dbReference type="Pfam" id="PF01740">
    <property type="entry name" value="STAS"/>
    <property type="match status" value="1"/>
</dbReference>
<dbReference type="Gene3D" id="3.30.565.10">
    <property type="entry name" value="Histidine kinase-like ATPase, C-terminal domain"/>
    <property type="match status" value="1"/>
</dbReference>
<keyword evidence="2" id="KW-0808">Transferase</keyword>
<evidence type="ECO:0000256" key="1">
    <source>
        <dbReference type="ARBA" id="ARBA00009013"/>
    </source>
</evidence>
<dbReference type="Proteomes" id="UP000183687">
    <property type="component" value="Unassembled WGS sequence"/>
</dbReference>
<dbReference type="SUPFAM" id="SSF52091">
    <property type="entry name" value="SpoIIaa-like"/>
    <property type="match status" value="1"/>
</dbReference>
<dbReference type="InterPro" id="IPR036513">
    <property type="entry name" value="STAS_dom_sf"/>
</dbReference>